<reference evidence="1 2" key="1">
    <citation type="journal article" date="2013" name="Genome Announc.">
        <title>Genome Sequence of the Polycyclic Aromatic Hydrocarbon-Degrading Bacterium Strain Marinobacter nanhaiticus D15-8WT.</title>
        <authorList>
            <person name="Cui Z."/>
            <person name="Gao W."/>
            <person name="Li Q."/>
            <person name="Xu G."/>
            <person name="Zheng L."/>
        </authorList>
    </citation>
    <scope>NUCLEOTIDE SEQUENCE [LARGE SCALE GENOMIC DNA]</scope>
    <source>
        <strain evidence="1 2">D15-8W</strain>
    </source>
</reference>
<dbReference type="OrthoDB" id="5413327at2"/>
<proteinExistence type="predicted"/>
<dbReference type="STRING" id="626887.J057_15875"/>
<accession>N6WN17</accession>
<dbReference type="HOGENOM" id="CLU_045822_1_0_6"/>
<gene>
    <name evidence="1" type="ORF">J057_15875</name>
</gene>
<evidence type="ECO:0000313" key="1">
    <source>
        <dbReference type="EMBL" id="ENO12891.1"/>
    </source>
</evidence>
<sequence>MFITDFRWEDHESGQWTLSAKVDKEEIYFTFKGIARPDKSQLVGDAFVISALVPSMMRKESLVIDPSVPVSQQLLEQLPKYQEVYRHWHPDLPEIAVEAENQLKRDEGQLAACFYSGGVDSIYTVAKIKGQLDYLILVWGLDIAHRETDRWNKTVTLAQQFADGLDLKLIQVKTNISNLRTRVADNHGAILISNGISLGFKQLFVPASHSWEELFPWGSHPATDPLLSNGTTQTIHHGNVHRTEKTKAIIELKHGLDELRVCNVYSDYNCGKCEKCLRTSVALRLFEASSPSLPALDSVERIRKLRLDNHSQHSFWRDNYRLAQQKGHAELEGAIGEALMRYRRRNVLKEFDEFFFKGSFIKLKRRVL</sequence>
<dbReference type="SUPFAM" id="SSF52402">
    <property type="entry name" value="Adenine nucleotide alpha hydrolases-like"/>
    <property type="match status" value="1"/>
</dbReference>
<dbReference type="Proteomes" id="UP000013165">
    <property type="component" value="Unassembled WGS sequence"/>
</dbReference>
<dbReference type="PATRIC" id="fig|626887.3.peg.3172"/>
<protein>
    <submittedName>
        <fullName evidence="1">Uncharacterized protein</fullName>
    </submittedName>
</protein>
<comment type="caution">
    <text evidence="1">The sequence shown here is derived from an EMBL/GenBank/DDBJ whole genome shotgun (WGS) entry which is preliminary data.</text>
</comment>
<dbReference type="RefSeq" id="WP_004581117.1">
    <property type="nucleotide sequence ID" value="NZ_AP028878.1"/>
</dbReference>
<organism evidence="1 2">
    <name type="scientific">Marinobacter nanhaiticus D15-8W</name>
    <dbReference type="NCBI Taxonomy" id="626887"/>
    <lineage>
        <taxon>Bacteria</taxon>
        <taxon>Pseudomonadati</taxon>
        <taxon>Pseudomonadota</taxon>
        <taxon>Gammaproteobacteria</taxon>
        <taxon>Pseudomonadales</taxon>
        <taxon>Marinobacteraceae</taxon>
        <taxon>Marinobacter</taxon>
    </lineage>
</organism>
<keyword evidence="2" id="KW-1185">Reference proteome</keyword>
<evidence type="ECO:0000313" key="2">
    <source>
        <dbReference type="Proteomes" id="UP000013165"/>
    </source>
</evidence>
<name>N6WN17_9GAMM</name>
<dbReference type="eggNOG" id="ENOG5031ARV">
    <property type="taxonomic scope" value="Bacteria"/>
</dbReference>
<dbReference type="AlphaFoldDB" id="N6WN17"/>
<dbReference type="EMBL" id="APLQ01000014">
    <property type="protein sequence ID" value="ENO12891.1"/>
    <property type="molecule type" value="Genomic_DNA"/>
</dbReference>